<gene>
    <name evidence="7" type="ORF">H0484_10865</name>
</gene>
<keyword evidence="4" id="KW-0029">Amino-acid transport</keyword>
<dbReference type="PANTHER" id="PTHR30483:SF6">
    <property type="entry name" value="PERIPLASMIC BINDING PROTEIN OF ABC TRANSPORTER FOR NATURAL AMINO ACIDS"/>
    <property type="match status" value="1"/>
</dbReference>
<keyword evidence="3 5" id="KW-0732">Signal</keyword>
<evidence type="ECO:0000313" key="8">
    <source>
        <dbReference type="Proteomes" id="UP000776983"/>
    </source>
</evidence>
<protein>
    <submittedName>
        <fullName evidence="7">ABC transporter substrate-binding protein</fullName>
    </submittedName>
</protein>
<evidence type="ECO:0000256" key="2">
    <source>
        <dbReference type="ARBA" id="ARBA00022448"/>
    </source>
</evidence>
<sequence length="399" mass="43515">MKLTKIGRKATYAGTLLVAGLMSSVSAHADEVKVGLLSQYSGTYAWWGQEYDRGVELFMDETGGKVGNHTLAVVKRDEGGTSPARSRQLAQELVVRDKVQYLLGGAFTPTIMGTADIVNQTKTPYLMGNTGTSSVTDKSPYFVRMGFTQWQLNIPLTQWAYDQGAREAVIVAADFAPGHDAIQAYTVGFEGAGGRIVDEIRVPLGTTDFSTYLQRVNDSGAKHVFMFMPVGPMSAGLIKAFYERGLHKQGISLMATNETMESDLPAIGDGAVGMITAQHYTPYLDTPANKAFVERYKAKFGADAIPSLASLAVYDGMHMIARMVEATDGKKDGDKAIEAIKGFAWESPRGPVKIDADTREIVQNVYMRRIENVDGKLGNVPFFTFEAVPEPWHVREAAK</sequence>
<comment type="similarity">
    <text evidence="1">Belongs to the leucine-binding protein family.</text>
</comment>
<proteinExistence type="inferred from homology"/>
<feature type="signal peptide" evidence="5">
    <location>
        <begin position="1"/>
        <end position="29"/>
    </location>
</feature>
<dbReference type="Pfam" id="PF13458">
    <property type="entry name" value="Peripla_BP_6"/>
    <property type="match status" value="1"/>
</dbReference>
<dbReference type="InterPro" id="IPR028081">
    <property type="entry name" value="Leu-bd"/>
</dbReference>
<evidence type="ECO:0000256" key="5">
    <source>
        <dbReference type="SAM" id="SignalP"/>
    </source>
</evidence>
<name>A0ABS8CDY9_9BURK</name>
<keyword evidence="2" id="KW-0813">Transport</keyword>
<dbReference type="InterPro" id="IPR028082">
    <property type="entry name" value="Peripla_BP_I"/>
</dbReference>
<reference evidence="7 8" key="1">
    <citation type="submission" date="2020-07" db="EMBL/GenBank/DDBJ databases">
        <title>Pusillimonas sp. nov., isolated from poultry manure in Taiwan.</title>
        <authorList>
            <person name="Lin S.-Y."/>
            <person name="Tang Y.-S."/>
            <person name="Young C.-C."/>
        </authorList>
    </citation>
    <scope>NUCLEOTIDE SEQUENCE [LARGE SCALE GENOMIC DNA]</scope>
    <source>
        <strain evidence="7 8">CC-YST705</strain>
    </source>
</reference>
<accession>A0ABS8CDY9</accession>
<dbReference type="InterPro" id="IPR051010">
    <property type="entry name" value="BCAA_transport"/>
</dbReference>
<dbReference type="EMBL" id="JACDXW010000005">
    <property type="protein sequence ID" value="MCB5364248.1"/>
    <property type="molecule type" value="Genomic_DNA"/>
</dbReference>
<evidence type="ECO:0000256" key="3">
    <source>
        <dbReference type="ARBA" id="ARBA00022729"/>
    </source>
</evidence>
<feature type="domain" description="Leucine-binding protein" evidence="6">
    <location>
        <begin position="31"/>
        <end position="371"/>
    </location>
</feature>
<dbReference type="Gene3D" id="3.40.50.2300">
    <property type="match status" value="2"/>
</dbReference>
<dbReference type="PRINTS" id="PR00337">
    <property type="entry name" value="LEUILEVALBP"/>
</dbReference>
<dbReference type="InterPro" id="IPR000709">
    <property type="entry name" value="Leu_Ile_Val-bd"/>
</dbReference>
<evidence type="ECO:0000313" key="7">
    <source>
        <dbReference type="EMBL" id="MCB5364248.1"/>
    </source>
</evidence>
<comment type="caution">
    <text evidence="7">The sequence shown here is derived from an EMBL/GenBank/DDBJ whole genome shotgun (WGS) entry which is preliminary data.</text>
</comment>
<dbReference type="SUPFAM" id="SSF53822">
    <property type="entry name" value="Periplasmic binding protein-like I"/>
    <property type="match status" value="1"/>
</dbReference>
<organism evidence="7 8">
    <name type="scientific">Mesopusillimonas faecipullorum</name>
    <dbReference type="NCBI Taxonomy" id="2755040"/>
    <lineage>
        <taxon>Bacteria</taxon>
        <taxon>Pseudomonadati</taxon>
        <taxon>Pseudomonadota</taxon>
        <taxon>Betaproteobacteria</taxon>
        <taxon>Burkholderiales</taxon>
        <taxon>Alcaligenaceae</taxon>
        <taxon>Mesopusillimonas</taxon>
    </lineage>
</organism>
<dbReference type="RefSeq" id="WP_226954667.1">
    <property type="nucleotide sequence ID" value="NZ_JACDXW010000005.1"/>
</dbReference>
<evidence type="ECO:0000259" key="6">
    <source>
        <dbReference type="Pfam" id="PF13458"/>
    </source>
</evidence>
<evidence type="ECO:0000256" key="1">
    <source>
        <dbReference type="ARBA" id="ARBA00010062"/>
    </source>
</evidence>
<dbReference type="CDD" id="cd20013">
    <property type="entry name" value="PBP1_RPA0985_benzoate-like"/>
    <property type="match status" value="1"/>
</dbReference>
<evidence type="ECO:0000256" key="4">
    <source>
        <dbReference type="ARBA" id="ARBA00022970"/>
    </source>
</evidence>
<dbReference type="PANTHER" id="PTHR30483">
    <property type="entry name" value="LEUCINE-SPECIFIC-BINDING PROTEIN"/>
    <property type="match status" value="1"/>
</dbReference>
<keyword evidence="8" id="KW-1185">Reference proteome</keyword>
<feature type="chain" id="PRO_5047370272" evidence="5">
    <location>
        <begin position="30"/>
        <end position="399"/>
    </location>
</feature>
<dbReference type="Proteomes" id="UP000776983">
    <property type="component" value="Unassembled WGS sequence"/>
</dbReference>